<dbReference type="Gramene" id="TraesNOR1A03G00181910.1">
    <property type="protein sequence ID" value="TraesNOR1A03G00181910.1"/>
    <property type="gene ID" value="TraesNOR1A03G00181910"/>
</dbReference>
<accession>A0A3B5Y7I3</accession>
<dbReference type="OrthoDB" id="10411070at2759"/>
<dbReference type="OMA" id="VIKWTAI"/>
<reference evidence="1" key="2">
    <citation type="submission" date="2018-10" db="UniProtKB">
        <authorList>
            <consortium name="EnsemblPlants"/>
        </authorList>
    </citation>
    <scope>IDENTIFICATION</scope>
</reference>
<dbReference type="Proteomes" id="UP000019116">
    <property type="component" value="Chromosome 1A"/>
</dbReference>
<dbReference type="Gramene" id="TraesCLE_scaffold_036063_01G000200.1">
    <property type="protein sequence ID" value="TraesCLE_scaffold_036063_01G000200.1"/>
    <property type="gene ID" value="TraesCLE_scaffold_036063_01G000200"/>
</dbReference>
<dbReference type="Gramene" id="TraesLAC1A03G00183570.1">
    <property type="protein sequence ID" value="TraesLAC1A03G00183570.1"/>
    <property type="gene ID" value="TraesLAC1A03G00183570"/>
</dbReference>
<evidence type="ECO:0000313" key="2">
    <source>
        <dbReference type="Proteomes" id="UP000019116"/>
    </source>
</evidence>
<dbReference type="RefSeq" id="XP_044452141.1">
    <property type="nucleotide sequence ID" value="XM_044596206.1"/>
</dbReference>
<keyword evidence="2" id="KW-1185">Reference proteome</keyword>
<gene>
    <name evidence="1" type="primary">LOC123183399</name>
</gene>
<dbReference type="Gramene" id="TraesCS1A02G440900.1">
    <property type="protein sequence ID" value="TraesCS1A02G440900.1"/>
    <property type="gene ID" value="TraesCS1A02G440900"/>
</dbReference>
<dbReference type="Gramene" id="TraesRN1A0101150800.1">
    <property type="protein sequence ID" value="TraesRN1A0101150800.1"/>
    <property type="gene ID" value="TraesRN1A0101150800"/>
</dbReference>
<proteinExistence type="predicted"/>
<protein>
    <submittedName>
        <fullName evidence="1">Uncharacterized protein</fullName>
    </submittedName>
</protein>
<organism evidence="1">
    <name type="scientific">Triticum aestivum</name>
    <name type="common">Wheat</name>
    <dbReference type="NCBI Taxonomy" id="4565"/>
    <lineage>
        <taxon>Eukaryota</taxon>
        <taxon>Viridiplantae</taxon>
        <taxon>Streptophyta</taxon>
        <taxon>Embryophyta</taxon>
        <taxon>Tracheophyta</taxon>
        <taxon>Spermatophyta</taxon>
        <taxon>Magnoliopsida</taxon>
        <taxon>Liliopsida</taxon>
        <taxon>Poales</taxon>
        <taxon>Poaceae</taxon>
        <taxon>BOP clade</taxon>
        <taxon>Pooideae</taxon>
        <taxon>Triticodae</taxon>
        <taxon>Triticeae</taxon>
        <taxon>Triticinae</taxon>
        <taxon>Triticum</taxon>
    </lineage>
</organism>
<dbReference type="KEGG" id="taes:123183399"/>
<dbReference type="AlphaFoldDB" id="A0A3B5Y7I3"/>
<sequence>MAAATRILRPAGLPVPGEGLRRLVHTRQNSAPARGSQIQQKKKELYAASQPHWRPVTTAKKVIKWTAITLGAVAVGALATADGQDDWPECHGCGACVPKKCNQCGWNLPRPSAEAIQAASECGQASGAAQNQKETAEVK</sequence>
<dbReference type="Gramene" id="TraesCS1A03G1072700.1">
    <property type="protein sequence ID" value="TraesCS1A03G1072700.1.CDS"/>
    <property type="gene ID" value="TraesCS1A03G1072700"/>
</dbReference>
<name>A0A3B5Y7I3_WHEAT</name>
<reference evidence="1" key="1">
    <citation type="submission" date="2018-08" db="EMBL/GenBank/DDBJ databases">
        <authorList>
            <person name="Rossello M."/>
        </authorList>
    </citation>
    <scope>NUCLEOTIDE SEQUENCE [LARGE SCALE GENOMIC DNA]</scope>
    <source>
        <strain evidence="1">cv. Chinese Spring</strain>
    </source>
</reference>
<dbReference type="Gramene" id="TraesSYM1A03G00184860.1">
    <property type="protein sequence ID" value="TraesSYM1A03G00184860.1"/>
    <property type="gene ID" value="TraesSYM1A03G00184860"/>
</dbReference>
<evidence type="ECO:0000313" key="1">
    <source>
        <dbReference type="EnsemblPlants" id="TraesCS1A02G440900.1"/>
    </source>
</evidence>
<dbReference type="Gramene" id="TraesWEE_scaffold_021108_01G000300.1">
    <property type="protein sequence ID" value="TraesWEE_scaffold_021108_01G000300.1"/>
    <property type="gene ID" value="TraesWEE_scaffold_021108_01G000300"/>
</dbReference>
<dbReference type="EnsemblPlants" id="TraesCS1A02G440900.1">
    <property type="protein sequence ID" value="TraesCS1A02G440900.1"/>
    <property type="gene ID" value="TraesCS1A02G440900"/>
</dbReference>
<dbReference type="GeneID" id="123183399"/>